<proteinExistence type="predicted"/>
<dbReference type="Proteomes" id="UP000596092">
    <property type="component" value="Chromosome"/>
</dbReference>
<feature type="domain" description="Peptidoglycan binding-like" evidence="1">
    <location>
        <begin position="213"/>
        <end position="249"/>
    </location>
</feature>
<name>A0A7T5VDC4_9BACT</name>
<dbReference type="KEGG" id="dog:HP555_08050"/>
<sequence length="253" mass="27880">MQENFARSLHNVLLHEGGFTDHPRDPGGATMKGVTLLTFRRFFGAEKTVSDLQHITEEQLAHIYRTGYWDKCSCDALPRGVDYAVFDFAVNSGPGRAVKTLQSVVNTDQDGVIGPVTLETITSQDSATIITALCDRRFSFLKGLPAFDTFGRGWSRRVAEVRQTALAMAGDDPESDEKVDKTEQIPAQADYDTVRRGDKGPWVVKLQKALGLRADGRFGPKTEATLRDFQKKNGLEADGIAGRLTYRALGLID</sequence>
<dbReference type="Gene3D" id="1.20.141.10">
    <property type="entry name" value="Chitosanase, subunit A, domain 1"/>
    <property type="match status" value="1"/>
</dbReference>
<evidence type="ECO:0000313" key="3">
    <source>
        <dbReference type="EMBL" id="QQG65819.1"/>
    </source>
</evidence>
<keyword evidence="4" id="KW-1185">Reference proteome</keyword>
<dbReference type="InterPro" id="IPR002477">
    <property type="entry name" value="Peptidoglycan-bd-like"/>
</dbReference>
<reference evidence="3 4" key="1">
    <citation type="submission" date="2020-05" db="EMBL/GenBank/DDBJ databases">
        <title>Complete genome of Desulfobulbus oligotrophicus.</title>
        <authorList>
            <person name="Podar M."/>
        </authorList>
    </citation>
    <scope>NUCLEOTIDE SEQUENCE [LARGE SCALE GENOMIC DNA]</scope>
    <source>
        <strain evidence="3 4">Prop6</strain>
    </source>
</reference>
<dbReference type="Pfam" id="PF01471">
    <property type="entry name" value="PG_binding_1"/>
    <property type="match status" value="1"/>
</dbReference>
<evidence type="ECO:0000259" key="2">
    <source>
        <dbReference type="Pfam" id="PF05838"/>
    </source>
</evidence>
<dbReference type="RefSeq" id="WP_199261351.1">
    <property type="nucleotide sequence ID" value="NZ_CP054140.1"/>
</dbReference>
<evidence type="ECO:0000259" key="1">
    <source>
        <dbReference type="Pfam" id="PF01471"/>
    </source>
</evidence>
<dbReference type="InterPro" id="IPR036365">
    <property type="entry name" value="PGBD-like_sf"/>
</dbReference>
<dbReference type="EMBL" id="CP054140">
    <property type="protein sequence ID" value="QQG65819.1"/>
    <property type="molecule type" value="Genomic_DNA"/>
</dbReference>
<protein>
    <submittedName>
        <fullName evidence="3">Peptidoglycan-binding protein</fullName>
    </submittedName>
</protein>
<dbReference type="InterPro" id="IPR023346">
    <property type="entry name" value="Lysozyme-like_dom_sf"/>
</dbReference>
<feature type="domain" description="TtsA-like Glycoside hydrolase family 108" evidence="2">
    <location>
        <begin position="10"/>
        <end position="93"/>
    </location>
</feature>
<dbReference type="SUPFAM" id="SSF53955">
    <property type="entry name" value="Lysozyme-like"/>
    <property type="match status" value="1"/>
</dbReference>
<evidence type="ECO:0000313" key="4">
    <source>
        <dbReference type="Proteomes" id="UP000596092"/>
    </source>
</evidence>
<dbReference type="Pfam" id="PF05838">
    <property type="entry name" value="Glyco_hydro_108"/>
    <property type="match status" value="1"/>
</dbReference>
<dbReference type="CDD" id="cd13926">
    <property type="entry name" value="N-acetylmuramidase_GH108"/>
    <property type="match status" value="1"/>
</dbReference>
<gene>
    <name evidence="3" type="ORF">HP555_08050</name>
</gene>
<organism evidence="3 4">
    <name type="scientific">Desulfobulbus oligotrophicus</name>
    <dbReference type="NCBI Taxonomy" id="1909699"/>
    <lineage>
        <taxon>Bacteria</taxon>
        <taxon>Pseudomonadati</taxon>
        <taxon>Thermodesulfobacteriota</taxon>
        <taxon>Desulfobulbia</taxon>
        <taxon>Desulfobulbales</taxon>
        <taxon>Desulfobulbaceae</taxon>
        <taxon>Desulfobulbus</taxon>
    </lineage>
</organism>
<dbReference type="InterPro" id="IPR008565">
    <property type="entry name" value="TtsA-like_GH18_dom"/>
</dbReference>
<dbReference type="Gene3D" id="1.10.101.10">
    <property type="entry name" value="PGBD-like superfamily/PGBD"/>
    <property type="match status" value="1"/>
</dbReference>
<accession>A0A7T5VDC4</accession>
<dbReference type="AlphaFoldDB" id="A0A7T5VDC4"/>
<dbReference type="SUPFAM" id="SSF47090">
    <property type="entry name" value="PGBD-like"/>
    <property type="match status" value="1"/>
</dbReference>
<dbReference type="InterPro" id="IPR036366">
    <property type="entry name" value="PGBDSf"/>
</dbReference>